<keyword evidence="2" id="KW-0547">Nucleotide-binding</keyword>
<dbReference type="InterPro" id="IPR021451">
    <property type="entry name" value="DUF3102"/>
</dbReference>
<evidence type="ECO:0000256" key="1">
    <source>
        <dbReference type="SAM" id="Coils"/>
    </source>
</evidence>
<keyword evidence="2" id="KW-0067">ATP-binding</keyword>
<feature type="coiled-coil region" evidence="1">
    <location>
        <begin position="125"/>
        <end position="201"/>
    </location>
</feature>
<keyword evidence="1" id="KW-0175">Coiled coil</keyword>
<evidence type="ECO:0000313" key="2">
    <source>
        <dbReference type="EMBL" id="CDX04358.1"/>
    </source>
</evidence>
<organism evidence="2">
    <name type="scientific">Desulfitobacterium hafniense</name>
    <name type="common">Desulfitobacterium frappieri</name>
    <dbReference type="NCBI Taxonomy" id="49338"/>
    <lineage>
        <taxon>Bacteria</taxon>
        <taxon>Bacillati</taxon>
        <taxon>Bacillota</taxon>
        <taxon>Clostridia</taxon>
        <taxon>Eubacteriales</taxon>
        <taxon>Desulfitobacteriaceae</taxon>
        <taxon>Desulfitobacterium</taxon>
    </lineage>
</organism>
<reference evidence="2" key="1">
    <citation type="submission" date="2014-07" db="EMBL/GenBank/DDBJ databases">
        <authorList>
            <person name="Hornung V.Bastian."/>
        </authorList>
    </citation>
    <scope>NUCLEOTIDE SEQUENCE</scope>
    <source>
        <strain evidence="2">PCE-S</strain>
    </source>
</reference>
<dbReference type="GO" id="GO:0004386">
    <property type="term" value="F:helicase activity"/>
    <property type="evidence" value="ECO:0007669"/>
    <property type="project" value="UniProtKB-KW"/>
</dbReference>
<dbReference type="Pfam" id="PF11300">
    <property type="entry name" value="DUF3102"/>
    <property type="match status" value="1"/>
</dbReference>
<sequence>MEDVSTERTPLLIAAEINTIKRQVSKVLLHNAIEIGCRLAEAKGKVPYGEWGRWLEESVSYSQRTATNLIRLFEEYGTPQPTLPDWKALAKVSYTQGLILLGVPEEERAQFIAELDLESMSTRELQKAVQERNHAAAERDRALQENTELQQALVDQKDQITKMSGKQDNLRNKVDELTLAKAKSEARAEQLGLDLQSLRQDTSAQAVNRMSNRLDEAYHKARANKVAFLYESLDRTFRELLWELKEFAKQEPESYKVYKDKLVDFLTKSLKANM</sequence>
<name>A0A098B657_DESHA</name>
<dbReference type="PATRIC" id="fig|49338.4.peg.4810"/>
<gene>
    <name evidence="2" type="ORF">DPCES_4472</name>
</gene>
<proteinExistence type="predicted"/>
<protein>
    <submittedName>
        <fullName evidence="2">Protein export cytoplasm protein SecA ATPase RNA helicase</fullName>
    </submittedName>
</protein>
<keyword evidence="2" id="KW-0378">Hydrolase</keyword>
<accession>A0A098B657</accession>
<dbReference type="EMBL" id="LK996017">
    <property type="protein sequence ID" value="CDX04358.1"/>
    <property type="molecule type" value="Genomic_DNA"/>
</dbReference>
<keyword evidence="2" id="KW-0347">Helicase</keyword>
<dbReference type="AlphaFoldDB" id="A0A098B657"/>
<dbReference type="RefSeq" id="WP_208926371.1">
    <property type="nucleotide sequence ID" value="NZ_LK996017.1"/>
</dbReference>